<keyword evidence="3" id="KW-1185">Reference proteome</keyword>
<accession>A0A1G9XPU6</accession>
<keyword evidence="1" id="KW-0732">Signal</keyword>
<evidence type="ECO:0000313" key="2">
    <source>
        <dbReference type="EMBL" id="SDM98283.1"/>
    </source>
</evidence>
<feature type="chain" id="PRO_5011580914" evidence="1">
    <location>
        <begin position="22"/>
        <end position="114"/>
    </location>
</feature>
<gene>
    <name evidence="2" type="ORF">SAMN04488514_11887</name>
</gene>
<dbReference type="AlphaFoldDB" id="A0A1G9XPU6"/>
<dbReference type="Proteomes" id="UP000199440">
    <property type="component" value="Unassembled WGS sequence"/>
</dbReference>
<dbReference type="EMBL" id="FNGV01000018">
    <property type="protein sequence ID" value="SDM98283.1"/>
    <property type="molecule type" value="Genomic_DNA"/>
</dbReference>
<organism evidence="2 3">
    <name type="scientific">Kriegella aquimaris</name>
    <dbReference type="NCBI Taxonomy" id="192904"/>
    <lineage>
        <taxon>Bacteria</taxon>
        <taxon>Pseudomonadati</taxon>
        <taxon>Bacteroidota</taxon>
        <taxon>Flavobacteriia</taxon>
        <taxon>Flavobacteriales</taxon>
        <taxon>Flavobacteriaceae</taxon>
        <taxon>Kriegella</taxon>
    </lineage>
</organism>
<dbReference type="RefSeq" id="WP_089895266.1">
    <property type="nucleotide sequence ID" value="NZ_FNGV01000018.1"/>
</dbReference>
<evidence type="ECO:0000313" key="3">
    <source>
        <dbReference type="Proteomes" id="UP000199440"/>
    </source>
</evidence>
<sequence length="114" mass="13093">MRKISLMLIAAMLLVTGSMWANGPETEKPTKQLTARIWSLLKKNAFDAELVDQTADVRFIVNRDHEIVILTIDSNSKELEYAIKYKLNYKKVEFSSYKEGETYIIPIRVVAGRI</sequence>
<feature type="signal peptide" evidence="1">
    <location>
        <begin position="1"/>
        <end position="21"/>
    </location>
</feature>
<name>A0A1G9XPU6_9FLAO</name>
<evidence type="ECO:0000256" key="1">
    <source>
        <dbReference type="SAM" id="SignalP"/>
    </source>
</evidence>
<protein>
    <submittedName>
        <fullName evidence="2">Uncharacterized protein</fullName>
    </submittedName>
</protein>
<dbReference type="OrthoDB" id="1376285at2"/>
<proteinExistence type="predicted"/>
<reference evidence="2 3" key="1">
    <citation type="submission" date="2016-10" db="EMBL/GenBank/DDBJ databases">
        <authorList>
            <person name="de Groot N.N."/>
        </authorList>
    </citation>
    <scope>NUCLEOTIDE SEQUENCE [LARGE SCALE GENOMIC DNA]</scope>
    <source>
        <strain evidence="2 3">DSM 19886</strain>
    </source>
</reference>